<protein>
    <submittedName>
        <fullName evidence="2">Uncharacterized protein</fullName>
    </submittedName>
</protein>
<keyword evidence="3" id="KW-1185">Reference proteome</keyword>
<proteinExistence type="predicted"/>
<evidence type="ECO:0000256" key="1">
    <source>
        <dbReference type="SAM" id="MobiDB-lite"/>
    </source>
</evidence>
<dbReference type="PANTHER" id="PTHR33130">
    <property type="entry name" value="PUTATIVE (DUF1639)-RELATED"/>
    <property type="match status" value="1"/>
</dbReference>
<feature type="compositionally biased region" description="Low complexity" evidence="1">
    <location>
        <begin position="46"/>
        <end position="58"/>
    </location>
</feature>
<feature type="region of interest" description="Disordered" evidence="1">
    <location>
        <begin position="34"/>
        <end position="107"/>
    </location>
</feature>
<evidence type="ECO:0000313" key="3">
    <source>
        <dbReference type="Proteomes" id="UP001454036"/>
    </source>
</evidence>
<dbReference type="AlphaFoldDB" id="A0AAV3RY58"/>
<dbReference type="PANTHER" id="PTHR33130:SF42">
    <property type="entry name" value="O-ACYLTRANSFERASE, PUTATIVE (DUF1639)-RELATED"/>
    <property type="match status" value="1"/>
</dbReference>
<sequence length="237" mass="26695">MEKEDKTHVSGETRKTTTEVFLQWGNKKRLRCVRVRGSTSDISDPSKNNNGNSDVDNSSRVRRKTLYSAKDPLFPYSSTRFPRNAETTSHRSENGKSTSTSPERHYTTRKSVVGCDEVGKSLVDAAAGNHHVGDANKNINNKINNHGNSGKRFDWPKIYITLSSKEKEEDFMAMKGCKLPQRPKKRAKVIQRTLLLVSPGAWLTDMSVERYEVREKKSSKKKARGLKAMGGMESDSE</sequence>
<organism evidence="2 3">
    <name type="scientific">Lithospermum erythrorhizon</name>
    <name type="common">Purple gromwell</name>
    <name type="synonym">Lithospermum officinale var. erythrorhizon</name>
    <dbReference type="NCBI Taxonomy" id="34254"/>
    <lineage>
        <taxon>Eukaryota</taxon>
        <taxon>Viridiplantae</taxon>
        <taxon>Streptophyta</taxon>
        <taxon>Embryophyta</taxon>
        <taxon>Tracheophyta</taxon>
        <taxon>Spermatophyta</taxon>
        <taxon>Magnoliopsida</taxon>
        <taxon>eudicotyledons</taxon>
        <taxon>Gunneridae</taxon>
        <taxon>Pentapetalae</taxon>
        <taxon>asterids</taxon>
        <taxon>lamiids</taxon>
        <taxon>Boraginales</taxon>
        <taxon>Boraginaceae</taxon>
        <taxon>Boraginoideae</taxon>
        <taxon>Lithospermeae</taxon>
        <taxon>Lithospermum</taxon>
    </lineage>
</organism>
<evidence type="ECO:0000313" key="2">
    <source>
        <dbReference type="EMBL" id="GAA0185879.1"/>
    </source>
</evidence>
<reference evidence="2 3" key="1">
    <citation type="submission" date="2024-01" db="EMBL/GenBank/DDBJ databases">
        <title>The complete chloroplast genome sequence of Lithospermum erythrorhizon: insights into the phylogenetic relationship among Boraginaceae species and the maternal lineages of purple gromwells.</title>
        <authorList>
            <person name="Okada T."/>
            <person name="Watanabe K."/>
        </authorList>
    </citation>
    <scope>NUCLEOTIDE SEQUENCE [LARGE SCALE GENOMIC DNA]</scope>
</reference>
<comment type="caution">
    <text evidence="2">The sequence shown here is derived from an EMBL/GenBank/DDBJ whole genome shotgun (WGS) entry which is preliminary data.</text>
</comment>
<feature type="region of interest" description="Disordered" evidence="1">
    <location>
        <begin position="1"/>
        <end position="20"/>
    </location>
</feature>
<feature type="region of interest" description="Disordered" evidence="1">
    <location>
        <begin position="214"/>
        <end position="237"/>
    </location>
</feature>
<dbReference type="EMBL" id="BAABME010013157">
    <property type="protein sequence ID" value="GAA0185879.1"/>
    <property type="molecule type" value="Genomic_DNA"/>
</dbReference>
<feature type="compositionally biased region" description="Basic and acidic residues" evidence="1">
    <location>
        <begin position="1"/>
        <end position="17"/>
    </location>
</feature>
<dbReference type="Pfam" id="PF07797">
    <property type="entry name" value="DUF1639"/>
    <property type="match status" value="1"/>
</dbReference>
<name>A0AAV3RY58_LITER</name>
<dbReference type="InterPro" id="IPR012438">
    <property type="entry name" value="DUF1639"/>
</dbReference>
<gene>
    <name evidence="2" type="ORF">LIER_33167</name>
</gene>
<feature type="compositionally biased region" description="Polar residues" evidence="1">
    <location>
        <begin position="76"/>
        <end position="87"/>
    </location>
</feature>
<dbReference type="Proteomes" id="UP001454036">
    <property type="component" value="Unassembled WGS sequence"/>
</dbReference>
<accession>A0AAV3RY58</accession>